<proteinExistence type="inferred from homology"/>
<dbReference type="GO" id="GO:0090071">
    <property type="term" value="P:negative regulation of ribosome biogenesis"/>
    <property type="evidence" value="ECO:0007669"/>
    <property type="project" value="TreeGrafter"/>
</dbReference>
<keyword evidence="3" id="KW-1185">Reference proteome</keyword>
<dbReference type="RefSeq" id="XP_018012967.1">
    <property type="nucleotide sequence ID" value="XM_018157478.2"/>
</dbReference>
<comment type="similarity">
    <text evidence="1">Belongs to the Iojap/RsfS family.</text>
</comment>
<sequence>MFPRLALALFYNIPSRNSVTVLGHTARLKLKSSTCNFCAPKIRHYSKFPSEDQVTGKDPAKKTLDVSDFMKYTHPLSQKDASGNYVGSAGKSETADTSRKPSADVSIKKKFFNFDAVQDASPTEAWKQLSSMGYEEFDASGSRIIYDVTEEMLGISDGKPLQSAPLEAPSPSPEDLKLSKINLKRGKKGVFDLQDLVEVLNLENAKDLVAIKIPAEMHFVDHMVIVTAKSQRHLSAIANVVRKVYNLKKHQKKDPALILEGRDTPWVAMDLGNIALHVMSPSERKRMDMEMLWLCGPEHDVMMQHQDSAKEDDLFSLVDPVEEPVIEAQPYDITKLYDHPYQPVWADDTLPDHDEINDDNRNTFTATSLMEIALRKHNKEHARKFRGRFRK</sequence>
<dbReference type="GO" id="GO:0017148">
    <property type="term" value="P:negative regulation of translation"/>
    <property type="evidence" value="ECO:0007669"/>
    <property type="project" value="TreeGrafter"/>
</dbReference>
<dbReference type="Pfam" id="PF02410">
    <property type="entry name" value="RsfS"/>
    <property type="match status" value="1"/>
</dbReference>
<name>A0A8B7NH60_HYAAZ</name>
<dbReference type="PANTHER" id="PTHR21043">
    <property type="entry name" value="IOJAP SUPERFAMILY ORTHOLOG"/>
    <property type="match status" value="1"/>
</dbReference>
<dbReference type="CTD" id="136040730"/>
<dbReference type="HAMAP" id="MF_01477">
    <property type="entry name" value="Iojap_RsfS"/>
    <property type="match status" value="1"/>
</dbReference>
<protein>
    <submittedName>
        <fullName evidence="4">Uncharacterized protein LOC108670029</fullName>
    </submittedName>
</protein>
<dbReference type="InterPro" id="IPR004394">
    <property type="entry name" value="Iojap/RsfS/C7orf30"/>
</dbReference>
<organism evidence="3 4">
    <name type="scientific">Hyalella azteca</name>
    <name type="common">Amphipod</name>
    <dbReference type="NCBI Taxonomy" id="294128"/>
    <lineage>
        <taxon>Eukaryota</taxon>
        <taxon>Metazoa</taxon>
        <taxon>Ecdysozoa</taxon>
        <taxon>Arthropoda</taxon>
        <taxon>Crustacea</taxon>
        <taxon>Multicrustacea</taxon>
        <taxon>Malacostraca</taxon>
        <taxon>Eumalacostraca</taxon>
        <taxon>Peracarida</taxon>
        <taxon>Amphipoda</taxon>
        <taxon>Senticaudata</taxon>
        <taxon>Talitrida</taxon>
        <taxon>Talitroidea</taxon>
        <taxon>Hyalellidae</taxon>
        <taxon>Hyalella</taxon>
    </lineage>
</organism>
<evidence type="ECO:0000313" key="4">
    <source>
        <dbReference type="RefSeq" id="XP_018012967.1"/>
    </source>
</evidence>
<feature type="region of interest" description="Disordered" evidence="2">
    <location>
        <begin position="80"/>
        <end position="101"/>
    </location>
</feature>
<dbReference type="OrthoDB" id="21330at2759"/>
<evidence type="ECO:0000256" key="2">
    <source>
        <dbReference type="SAM" id="MobiDB-lite"/>
    </source>
</evidence>
<dbReference type="Gene3D" id="3.30.460.10">
    <property type="entry name" value="Beta Polymerase, domain 2"/>
    <property type="match status" value="1"/>
</dbReference>
<dbReference type="AlphaFoldDB" id="A0A8B7NH60"/>
<reference evidence="4" key="1">
    <citation type="submission" date="2025-08" db="UniProtKB">
        <authorList>
            <consortium name="RefSeq"/>
        </authorList>
    </citation>
    <scope>IDENTIFICATION</scope>
    <source>
        <tissue evidence="4">Whole organism</tissue>
    </source>
</reference>
<dbReference type="PANTHER" id="PTHR21043:SF0">
    <property type="entry name" value="MITOCHONDRIAL ASSEMBLY OF RIBOSOMAL LARGE SUBUNIT PROTEIN 1"/>
    <property type="match status" value="1"/>
</dbReference>
<evidence type="ECO:0000313" key="3">
    <source>
        <dbReference type="Proteomes" id="UP000694843"/>
    </source>
</evidence>
<dbReference type="InterPro" id="IPR043519">
    <property type="entry name" value="NT_sf"/>
</dbReference>
<accession>A0A8B7NH60</accession>
<dbReference type="GO" id="GO:0005739">
    <property type="term" value="C:mitochondrion"/>
    <property type="evidence" value="ECO:0007669"/>
    <property type="project" value="TreeGrafter"/>
</dbReference>
<evidence type="ECO:0000256" key="1">
    <source>
        <dbReference type="ARBA" id="ARBA00010574"/>
    </source>
</evidence>
<dbReference type="GeneID" id="108670029"/>
<dbReference type="SUPFAM" id="SSF81301">
    <property type="entry name" value="Nucleotidyltransferase"/>
    <property type="match status" value="1"/>
</dbReference>
<gene>
    <name evidence="4" type="primary">LOC108670029</name>
</gene>
<dbReference type="GO" id="GO:0043023">
    <property type="term" value="F:ribosomal large subunit binding"/>
    <property type="evidence" value="ECO:0007669"/>
    <property type="project" value="TreeGrafter"/>
</dbReference>
<dbReference type="Proteomes" id="UP000694843">
    <property type="component" value="Unplaced"/>
</dbReference>
<dbReference type="KEGG" id="hazt:108670029"/>
<dbReference type="NCBIfam" id="TIGR00090">
    <property type="entry name" value="rsfS_iojap_ybeB"/>
    <property type="match status" value="1"/>
</dbReference>